<name>X0ULU2_9ZZZZ</name>
<dbReference type="AlphaFoldDB" id="X0ULU2"/>
<evidence type="ECO:0000313" key="1">
    <source>
        <dbReference type="EMBL" id="GAG06595.1"/>
    </source>
</evidence>
<dbReference type="EMBL" id="BARS01023012">
    <property type="protein sequence ID" value="GAG06595.1"/>
    <property type="molecule type" value="Genomic_DNA"/>
</dbReference>
<comment type="caution">
    <text evidence="1">The sequence shown here is derived from an EMBL/GenBank/DDBJ whole genome shotgun (WGS) entry which is preliminary data.</text>
</comment>
<protein>
    <submittedName>
        <fullName evidence="1">Uncharacterized protein</fullName>
    </submittedName>
</protein>
<proteinExistence type="predicted"/>
<sequence length="95" mass="10784">MAQLAGLVPGTDGFDALSELVDRYEEWIANKRGESDRLPNDYQQTAETHLTRCDECAQRMRKGLSYLTKNSNARRAFELANHAILLQQICGQQEL</sequence>
<organism evidence="1">
    <name type="scientific">marine sediment metagenome</name>
    <dbReference type="NCBI Taxonomy" id="412755"/>
    <lineage>
        <taxon>unclassified sequences</taxon>
        <taxon>metagenomes</taxon>
        <taxon>ecological metagenomes</taxon>
    </lineage>
</organism>
<reference evidence="1" key="1">
    <citation type="journal article" date="2014" name="Front. Microbiol.">
        <title>High frequency of phylogenetically diverse reductive dehalogenase-homologous genes in deep subseafloor sedimentary metagenomes.</title>
        <authorList>
            <person name="Kawai M."/>
            <person name="Futagami T."/>
            <person name="Toyoda A."/>
            <person name="Takaki Y."/>
            <person name="Nishi S."/>
            <person name="Hori S."/>
            <person name="Arai W."/>
            <person name="Tsubouchi T."/>
            <person name="Morono Y."/>
            <person name="Uchiyama I."/>
            <person name="Ito T."/>
            <person name="Fujiyama A."/>
            <person name="Inagaki F."/>
            <person name="Takami H."/>
        </authorList>
    </citation>
    <scope>NUCLEOTIDE SEQUENCE</scope>
    <source>
        <strain evidence="1">Expedition CK06-06</strain>
    </source>
</reference>
<feature type="non-terminal residue" evidence="1">
    <location>
        <position position="95"/>
    </location>
</feature>
<accession>X0ULU2</accession>
<gene>
    <name evidence="1" type="ORF">S01H1_36700</name>
</gene>